<name>A0A4S4G252_9ACTN</name>
<evidence type="ECO:0000256" key="3">
    <source>
        <dbReference type="ARBA" id="ARBA00022989"/>
    </source>
</evidence>
<feature type="domain" description="ABC-2 type transporter transmembrane" evidence="6">
    <location>
        <begin position="65"/>
        <end position="195"/>
    </location>
</feature>
<dbReference type="PANTHER" id="PTHR43077">
    <property type="entry name" value="TRANSPORT PERMEASE YVFS-RELATED"/>
    <property type="match status" value="1"/>
</dbReference>
<keyword evidence="2 5" id="KW-0812">Transmembrane</keyword>
<feature type="transmembrane region" description="Helical" evidence="5">
    <location>
        <begin position="712"/>
        <end position="733"/>
    </location>
</feature>
<dbReference type="Proteomes" id="UP000308978">
    <property type="component" value="Unassembled WGS sequence"/>
</dbReference>
<evidence type="ECO:0000256" key="4">
    <source>
        <dbReference type="ARBA" id="ARBA00023136"/>
    </source>
</evidence>
<dbReference type="EMBL" id="SSTJ01000011">
    <property type="protein sequence ID" value="THG36761.1"/>
    <property type="molecule type" value="Genomic_DNA"/>
</dbReference>
<protein>
    <submittedName>
        <fullName evidence="7">YhgE/Pip domain-containing protein</fullName>
    </submittedName>
</protein>
<proteinExistence type="predicted"/>
<feature type="transmembrane region" description="Helical" evidence="5">
    <location>
        <begin position="657"/>
        <end position="676"/>
    </location>
</feature>
<gene>
    <name evidence="7" type="ORF">E5986_08480</name>
</gene>
<sequence length="754" mass="79916">MGRFDERELSERIGMPGGSFPKKPQRWRFRMRMIWEIFSGDVRNLFKNVIAAIVVMGLALVPPMYAWFTTLGFWNPYDNTGNIEVAVASQDEGYASDLLPSRINAGDQIIAKLRANDKFDWQFVSADEAVAGVRSGEYYAALVIPKEFSADLMTVFSDDIAEPKIVYYDNEKENAIAQRVTSTGANTLQETIDETFTETVASVALDTTSSLTSFMSGEGILAYAQNLTDRLDEAIGEVEAAADQAGAYADLVGSTDSLVAAAGSILKEAADAPDETAPLVSEARDGLADAQMGLASAADAAQKALDGADASYNAVSQAADTAFATMKSDPAAAREVLAATASDVQSLQQAYQSMRDTLAAADPSSPVLAVLNRVIAQLETLEGGLQAAEAAIGKDAATLDGEHQKVADVIGKGKEALDASKATYNDQLKGELESLSASLQKVGDDTSTLAASLQSTAAGLGDSTDSLGASLHAAEDSLRKTADTLRAAAGQLTQARDDLHQALSAGDIDEVRRIIGNNPAAIAQFIAAPTKLEQHTVYPMADNGSAMSPFYTSLCLWIGAIFMVALMSVTVSPARQQALSKKFGRAPRPAELYLGRYGIFGLIGLAQALIVGLGNVFFLGVECEHLVLYLAACCLASVVFTNLVYTLTVSFGNIGKAIAIIGLVLQLAGSGGLMPVQMLSAPLFDAIYPWLPFAHSMPALEGAMAGIYGNQYFVQMGLLAAFLGPSLILGLVLRRPVMRLNDWVLAKLAETRFL</sequence>
<dbReference type="InterPro" id="IPR017500">
    <property type="entry name" value="Phage_infect_YhgE_N"/>
</dbReference>
<dbReference type="InterPro" id="IPR017501">
    <property type="entry name" value="Phage_infect_YhgE_C"/>
</dbReference>
<feature type="transmembrane region" description="Helical" evidence="5">
    <location>
        <begin position="49"/>
        <end position="68"/>
    </location>
</feature>
<comment type="caution">
    <text evidence="7">The sequence shown here is derived from an EMBL/GenBank/DDBJ whole genome shotgun (WGS) entry which is preliminary data.</text>
</comment>
<dbReference type="NCBIfam" id="TIGR03062">
    <property type="entry name" value="pip_yhgE_Cterm"/>
    <property type="match status" value="1"/>
</dbReference>
<feature type="transmembrane region" description="Helical" evidence="5">
    <location>
        <begin position="550"/>
        <end position="572"/>
    </location>
</feature>
<dbReference type="PANTHER" id="PTHR43077:SF10">
    <property type="entry name" value="TRANSPORT PERMEASE PROTEIN"/>
    <property type="match status" value="1"/>
</dbReference>
<evidence type="ECO:0000313" key="7">
    <source>
        <dbReference type="EMBL" id="THG36761.1"/>
    </source>
</evidence>
<evidence type="ECO:0000256" key="5">
    <source>
        <dbReference type="SAM" id="Phobius"/>
    </source>
</evidence>
<evidence type="ECO:0000256" key="2">
    <source>
        <dbReference type="ARBA" id="ARBA00022692"/>
    </source>
</evidence>
<dbReference type="InterPro" id="IPR013525">
    <property type="entry name" value="ABC2_TM"/>
</dbReference>
<dbReference type="AlphaFoldDB" id="A0A4S4G252"/>
<evidence type="ECO:0000259" key="6">
    <source>
        <dbReference type="Pfam" id="PF12698"/>
    </source>
</evidence>
<evidence type="ECO:0000313" key="8">
    <source>
        <dbReference type="Proteomes" id="UP000308978"/>
    </source>
</evidence>
<feature type="transmembrane region" description="Helical" evidence="5">
    <location>
        <begin position="593"/>
        <end position="620"/>
    </location>
</feature>
<organism evidence="7 8">
    <name type="scientific">Adlercreutzia caecimuris</name>
    <dbReference type="NCBI Taxonomy" id="671266"/>
    <lineage>
        <taxon>Bacteria</taxon>
        <taxon>Bacillati</taxon>
        <taxon>Actinomycetota</taxon>
        <taxon>Coriobacteriia</taxon>
        <taxon>Eggerthellales</taxon>
        <taxon>Eggerthellaceae</taxon>
        <taxon>Adlercreutzia</taxon>
    </lineage>
</organism>
<feature type="transmembrane region" description="Helical" evidence="5">
    <location>
        <begin position="626"/>
        <end position="645"/>
    </location>
</feature>
<keyword evidence="3 5" id="KW-1133">Transmembrane helix</keyword>
<dbReference type="NCBIfam" id="TIGR03061">
    <property type="entry name" value="pip_yhgE_Nterm"/>
    <property type="match status" value="1"/>
</dbReference>
<comment type="subcellular location">
    <subcellularLocation>
        <location evidence="1">Membrane</location>
        <topology evidence="1">Multi-pass membrane protein</topology>
    </subcellularLocation>
</comment>
<evidence type="ECO:0000256" key="1">
    <source>
        <dbReference type="ARBA" id="ARBA00004141"/>
    </source>
</evidence>
<dbReference type="Gene3D" id="3.40.1710.10">
    <property type="entry name" value="abc type-2 transporter like domain"/>
    <property type="match status" value="1"/>
</dbReference>
<feature type="domain" description="ABC-2 type transporter transmembrane" evidence="6">
    <location>
        <begin position="502"/>
        <end position="730"/>
    </location>
</feature>
<accession>A0A4S4G252</accession>
<dbReference type="InterPro" id="IPR051328">
    <property type="entry name" value="T7SS_ABC-Transporter"/>
</dbReference>
<keyword evidence="4 5" id="KW-0472">Membrane</keyword>
<reference evidence="7 8" key="1">
    <citation type="submission" date="2019-04" db="EMBL/GenBank/DDBJ databases">
        <title>Microbes associate with the intestines of laboratory mice.</title>
        <authorList>
            <person name="Navarre W."/>
            <person name="Wong E."/>
            <person name="Huang K.C."/>
            <person name="Tropini C."/>
            <person name="Ng K."/>
            <person name="Yu B."/>
        </authorList>
    </citation>
    <scope>NUCLEOTIDE SEQUENCE [LARGE SCALE GENOMIC DNA]</scope>
    <source>
        <strain evidence="7 8">NM80_B27</strain>
    </source>
</reference>
<dbReference type="Pfam" id="PF12698">
    <property type="entry name" value="ABC2_membrane_3"/>
    <property type="match status" value="2"/>
</dbReference>
<dbReference type="GO" id="GO:0140359">
    <property type="term" value="F:ABC-type transporter activity"/>
    <property type="evidence" value="ECO:0007669"/>
    <property type="project" value="InterPro"/>
</dbReference>
<dbReference type="GO" id="GO:0016020">
    <property type="term" value="C:membrane"/>
    <property type="evidence" value="ECO:0007669"/>
    <property type="project" value="UniProtKB-SubCell"/>
</dbReference>